<dbReference type="AlphaFoldDB" id="A0A6M3KTK5"/>
<gene>
    <name evidence="1" type="ORF">MM415B02269_0012</name>
</gene>
<accession>A0A6M3KTK5</accession>
<protein>
    <submittedName>
        <fullName evidence="1">Uncharacterized protein</fullName>
    </submittedName>
</protein>
<name>A0A6M3KTK5_9ZZZZ</name>
<sequence length="630" mass="69407">MKYISKFFMIFIIACFLFLPINAQEMEGVRGSYTVGDTLFVDFLGADDSTTIKIINSLYTIFADSANALLSTHLDQYGLNFDTPILARHILYALHNLHVRDDNGIGYATIILGSDSYGNSYIQSYIQDEEHNLNLSQNLYRDTTSGNWTRRDSTYDRGSALIQLTGGTGKDGNKITFWYNANWDSSVSLTSPFKISFTDSVGVPGIVVGDTNVGAVLPRKTVDIRGSSITRDTTFTGTLVVTNGISFADSARISATANYATLAGNTTNSTNSIYSDTAYYLVPPELQTLTIRPNADGDSVDDWNSAGLGTWQSVDDTVLNVGDYRYYSEAEVIQTQYVDIFRMQNHTSETDLVTQIQVFAVIDQTPYADTMQVAIKTHNQIYYGNNLLNSDDWTLVSQTWTTNPFTGSAWTWEEIDSLQIGVRLKNTADGWDYGRCAQLYAVITYGGEYAGQEAVNLWLTNEAIFDTTFSILAEGASKDSHSVSVSKHARRGPMGTTRMLFTNGLLFTSSVAANNRMGVLVPWIPPTNFVSFDSVSMSYDSLATGADAHLIMYKSDSGNPPGDSDSLDVGSIANGYFDTWGYWEASEANIDSLNTWSMNSGKVMIFQFVVTVKSTASAILGRLRIVYNTE</sequence>
<proteinExistence type="predicted"/>
<organism evidence="1">
    <name type="scientific">viral metagenome</name>
    <dbReference type="NCBI Taxonomy" id="1070528"/>
    <lineage>
        <taxon>unclassified sequences</taxon>
        <taxon>metagenomes</taxon>
        <taxon>organismal metagenomes</taxon>
    </lineage>
</organism>
<reference evidence="1" key="1">
    <citation type="submission" date="2020-03" db="EMBL/GenBank/DDBJ databases">
        <title>The deep terrestrial virosphere.</title>
        <authorList>
            <person name="Holmfeldt K."/>
            <person name="Nilsson E."/>
            <person name="Simone D."/>
            <person name="Lopez-Fernandez M."/>
            <person name="Wu X."/>
            <person name="de Brujin I."/>
            <person name="Lundin D."/>
            <person name="Andersson A."/>
            <person name="Bertilsson S."/>
            <person name="Dopson M."/>
        </authorList>
    </citation>
    <scope>NUCLEOTIDE SEQUENCE</scope>
    <source>
        <strain evidence="1">MM415B02269</strain>
    </source>
</reference>
<dbReference type="EMBL" id="MT142557">
    <property type="protein sequence ID" value="QJA85152.1"/>
    <property type="molecule type" value="Genomic_DNA"/>
</dbReference>
<evidence type="ECO:0000313" key="1">
    <source>
        <dbReference type="EMBL" id="QJA85152.1"/>
    </source>
</evidence>